<protein>
    <submittedName>
        <fullName evidence="2">Uncharacterized protein</fullName>
    </submittedName>
</protein>
<feature type="non-terminal residue" evidence="2">
    <location>
        <position position="1"/>
    </location>
</feature>
<organism evidence="2">
    <name type="scientific">marine metagenome</name>
    <dbReference type="NCBI Taxonomy" id="408172"/>
    <lineage>
        <taxon>unclassified sequences</taxon>
        <taxon>metagenomes</taxon>
        <taxon>ecological metagenomes</taxon>
    </lineage>
</organism>
<sequence>RRAGQGLRWRQVPRLRQRRPRRRRPPARHYL</sequence>
<evidence type="ECO:0000313" key="2">
    <source>
        <dbReference type="EMBL" id="SVC54767.1"/>
    </source>
</evidence>
<dbReference type="EMBL" id="UINC01097228">
    <property type="protein sequence ID" value="SVC54767.1"/>
    <property type="molecule type" value="Genomic_DNA"/>
</dbReference>
<name>A0A382N3L6_9ZZZZ</name>
<accession>A0A382N3L6</accession>
<evidence type="ECO:0000256" key="1">
    <source>
        <dbReference type="SAM" id="MobiDB-lite"/>
    </source>
</evidence>
<gene>
    <name evidence="2" type="ORF">METZ01_LOCUS307621</name>
</gene>
<dbReference type="AlphaFoldDB" id="A0A382N3L6"/>
<feature type="compositionally biased region" description="Basic residues" evidence="1">
    <location>
        <begin position="11"/>
        <end position="31"/>
    </location>
</feature>
<feature type="region of interest" description="Disordered" evidence="1">
    <location>
        <begin position="1"/>
        <end position="31"/>
    </location>
</feature>
<reference evidence="2" key="1">
    <citation type="submission" date="2018-05" db="EMBL/GenBank/DDBJ databases">
        <authorList>
            <person name="Lanie J.A."/>
            <person name="Ng W.-L."/>
            <person name="Kazmierczak K.M."/>
            <person name="Andrzejewski T.M."/>
            <person name="Davidsen T.M."/>
            <person name="Wayne K.J."/>
            <person name="Tettelin H."/>
            <person name="Glass J.I."/>
            <person name="Rusch D."/>
            <person name="Podicherti R."/>
            <person name="Tsui H.-C.T."/>
            <person name="Winkler M.E."/>
        </authorList>
    </citation>
    <scope>NUCLEOTIDE SEQUENCE</scope>
</reference>
<feature type="non-terminal residue" evidence="2">
    <location>
        <position position="31"/>
    </location>
</feature>
<proteinExistence type="predicted"/>